<dbReference type="RefSeq" id="XP_026738973.1">
    <property type="nucleotide sequence ID" value="XM_026883172.1"/>
</dbReference>
<dbReference type="OrthoDB" id="5812619at2759"/>
<sequence>MLLEDENILDVEMSDNGQEDRRKSELESIFKNVDDLSDPSCMDNILIYLQEIRDEDYLFMELLVQKVSGEEINWYQPWYQQSNSLSRPLKCTENEKNGEAYFTDTISKAESDKIKKNWRKFMRKYEVPDQLICLARWKNKSKSRLPNTPEEQAKRFVVAYLSRGLQRTLYQVFRHIMTHYGSPNKGPYTEEEEKIMEVCFENHPNHAVTLLSSVLKREPRGIYKRLQQKLNVKPDYKRIKWNLPLATRFLKLLLKYTDLPLEELKNRSIEKDVFVKIAQIFGHNYTYLRLFWYQNLHVQIFAEEHIKLNKLRKKVFKKLKESSYQVWTDIRWKDLATQFPDGLTHRFLYIVCRRVVCSIHDYLKLPLSDVAEHALQKLSNMKYRKLRLKRLCLNEDGELVKISSTDN</sequence>
<feature type="region of interest" description="Disordered" evidence="1">
    <location>
        <begin position="1"/>
        <end position="23"/>
    </location>
</feature>
<evidence type="ECO:0000313" key="3">
    <source>
        <dbReference type="RefSeq" id="XP_026738973.1"/>
    </source>
</evidence>
<dbReference type="KEGG" id="tnl:113501873"/>
<feature type="compositionally biased region" description="Acidic residues" evidence="1">
    <location>
        <begin position="1"/>
        <end position="13"/>
    </location>
</feature>
<gene>
    <name evidence="3" type="primary">LOC113501873</name>
</gene>
<protein>
    <submittedName>
        <fullName evidence="3">Uncharacterized protein LOC113501873</fullName>
    </submittedName>
</protein>
<evidence type="ECO:0000313" key="2">
    <source>
        <dbReference type="Proteomes" id="UP000322000"/>
    </source>
</evidence>
<reference evidence="3" key="1">
    <citation type="submission" date="2025-08" db="UniProtKB">
        <authorList>
            <consortium name="RefSeq"/>
        </authorList>
    </citation>
    <scope>IDENTIFICATION</scope>
</reference>
<proteinExistence type="predicted"/>
<organism evidence="2 3">
    <name type="scientific">Trichoplusia ni</name>
    <name type="common">Cabbage looper</name>
    <dbReference type="NCBI Taxonomy" id="7111"/>
    <lineage>
        <taxon>Eukaryota</taxon>
        <taxon>Metazoa</taxon>
        <taxon>Ecdysozoa</taxon>
        <taxon>Arthropoda</taxon>
        <taxon>Hexapoda</taxon>
        <taxon>Insecta</taxon>
        <taxon>Pterygota</taxon>
        <taxon>Neoptera</taxon>
        <taxon>Endopterygota</taxon>
        <taxon>Lepidoptera</taxon>
        <taxon>Glossata</taxon>
        <taxon>Ditrysia</taxon>
        <taxon>Noctuoidea</taxon>
        <taxon>Noctuidae</taxon>
        <taxon>Plusiinae</taxon>
        <taxon>Trichoplusia</taxon>
    </lineage>
</organism>
<name>A0A7E5WE46_TRINI</name>
<dbReference type="AlphaFoldDB" id="A0A7E5WE46"/>
<dbReference type="Proteomes" id="UP000322000">
    <property type="component" value="Chromosome 16"/>
</dbReference>
<evidence type="ECO:0000256" key="1">
    <source>
        <dbReference type="SAM" id="MobiDB-lite"/>
    </source>
</evidence>
<accession>A0A7E5WE46</accession>
<dbReference type="GeneID" id="113501873"/>
<dbReference type="InParanoid" id="A0A7E5WE46"/>
<keyword evidence="2" id="KW-1185">Reference proteome</keyword>